<keyword evidence="2" id="KW-1185">Reference proteome</keyword>
<name>A0A7J8XHH4_GOSAI</name>
<proteinExistence type="predicted"/>
<dbReference type="EMBL" id="JABFAA010000007">
    <property type="protein sequence ID" value="MBA0686751.1"/>
    <property type="molecule type" value="Genomic_DNA"/>
</dbReference>
<protein>
    <submittedName>
        <fullName evidence="1">Uncharacterized protein</fullName>
    </submittedName>
</protein>
<comment type="caution">
    <text evidence="1">The sequence shown here is derived from an EMBL/GenBank/DDBJ whole genome shotgun (WGS) entry which is preliminary data.</text>
</comment>
<evidence type="ECO:0000313" key="2">
    <source>
        <dbReference type="Proteomes" id="UP000593577"/>
    </source>
</evidence>
<organism evidence="1 2">
    <name type="scientific">Gossypium aridum</name>
    <name type="common">American cotton</name>
    <name type="synonym">Erioxylum aridum</name>
    <dbReference type="NCBI Taxonomy" id="34290"/>
    <lineage>
        <taxon>Eukaryota</taxon>
        <taxon>Viridiplantae</taxon>
        <taxon>Streptophyta</taxon>
        <taxon>Embryophyta</taxon>
        <taxon>Tracheophyta</taxon>
        <taxon>Spermatophyta</taxon>
        <taxon>Magnoliopsida</taxon>
        <taxon>eudicotyledons</taxon>
        <taxon>Gunneridae</taxon>
        <taxon>Pentapetalae</taxon>
        <taxon>rosids</taxon>
        <taxon>malvids</taxon>
        <taxon>Malvales</taxon>
        <taxon>Malvaceae</taxon>
        <taxon>Malvoideae</taxon>
        <taxon>Gossypium</taxon>
    </lineage>
</organism>
<dbReference type="Proteomes" id="UP000593577">
    <property type="component" value="Unassembled WGS sequence"/>
</dbReference>
<dbReference type="AlphaFoldDB" id="A0A7J8XHH4"/>
<sequence>MFVGLQTRIEQVVEVSREIRRESQELYFQVL</sequence>
<reference evidence="1 2" key="1">
    <citation type="journal article" date="2019" name="Genome Biol. Evol.">
        <title>Insights into the evolution of the New World diploid cottons (Gossypium, subgenus Houzingenia) based on genome sequencing.</title>
        <authorList>
            <person name="Grover C.E."/>
            <person name="Arick M.A. 2nd"/>
            <person name="Thrash A."/>
            <person name="Conover J.L."/>
            <person name="Sanders W.S."/>
            <person name="Peterson D.G."/>
            <person name="Frelichowski J.E."/>
            <person name="Scheffler J.A."/>
            <person name="Scheffler B.E."/>
            <person name="Wendel J.F."/>
        </authorList>
    </citation>
    <scope>NUCLEOTIDE SEQUENCE [LARGE SCALE GENOMIC DNA]</scope>
    <source>
        <strain evidence="1">185</strain>
        <tissue evidence="1">Leaf</tissue>
    </source>
</reference>
<gene>
    <name evidence="1" type="ORF">Goari_014337</name>
</gene>
<evidence type="ECO:0000313" key="1">
    <source>
        <dbReference type="EMBL" id="MBA0686751.1"/>
    </source>
</evidence>
<accession>A0A7J8XHH4</accession>